<sequence length="176" mass="19387">MLKSSANESLLNTALILALASVFTCYLIANLTLQEGFSQIEFSMMALMPGVVFFFCTFIGGIYGLMLYRKHCFKEEKQPSTWLALGILLLGLLVVTGLLDALYFFVIDKSLSQEFANGFQLYMGMEQEELEGFAELPFLMQNGAVSIGAIVMALLLATPIANSLAKKPEEKNPAMM</sequence>
<reference evidence="2 3" key="1">
    <citation type="submission" date="2024-04" db="EMBL/GenBank/DDBJ databases">
        <title>Novel genus in family Flammeovirgaceae.</title>
        <authorList>
            <person name="Nguyen T.H."/>
            <person name="Vuong T.Q."/>
            <person name="Le H."/>
            <person name="Kim S.-G."/>
        </authorList>
    </citation>
    <scope>NUCLEOTIDE SEQUENCE [LARGE SCALE GENOMIC DNA]</scope>
    <source>
        <strain evidence="2 3">JCM 23209</strain>
    </source>
</reference>
<evidence type="ECO:0000256" key="1">
    <source>
        <dbReference type="SAM" id="Phobius"/>
    </source>
</evidence>
<name>A0AAW9S056_9BACT</name>
<accession>A0AAW9S056</accession>
<feature type="transmembrane region" description="Helical" evidence="1">
    <location>
        <begin position="80"/>
        <end position="106"/>
    </location>
</feature>
<keyword evidence="1" id="KW-0812">Transmembrane</keyword>
<feature type="transmembrane region" description="Helical" evidence="1">
    <location>
        <begin position="45"/>
        <end position="68"/>
    </location>
</feature>
<keyword evidence="1" id="KW-1133">Transmembrane helix</keyword>
<keyword evidence="3" id="KW-1185">Reference proteome</keyword>
<gene>
    <name evidence="2" type="ORF">AAG747_00150</name>
</gene>
<feature type="transmembrane region" description="Helical" evidence="1">
    <location>
        <begin position="12"/>
        <end position="33"/>
    </location>
</feature>
<dbReference type="Proteomes" id="UP001403385">
    <property type="component" value="Unassembled WGS sequence"/>
</dbReference>
<protein>
    <recommendedName>
        <fullName evidence="4">DUF4199 domain-containing protein</fullName>
    </recommendedName>
</protein>
<proteinExistence type="predicted"/>
<dbReference type="RefSeq" id="WP_346819082.1">
    <property type="nucleotide sequence ID" value="NZ_JBDKWZ010000001.1"/>
</dbReference>
<dbReference type="AlphaFoldDB" id="A0AAW9S056"/>
<evidence type="ECO:0000313" key="2">
    <source>
        <dbReference type="EMBL" id="MEN7546294.1"/>
    </source>
</evidence>
<comment type="caution">
    <text evidence="2">The sequence shown here is derived from an EMBL/GenBank/DDBJ whole genome shotgun (WGS) entry which is preliminary data.</text>
</comment>
<evidence type="ECO:0008006" key="4">
    <source>
        <dbReference type="Google" id="ProtNLM"/>
    </source>
</evidence>
<keyword evidence="1" id="KW-0472">Membrane</keyword>
<feature type="transmembrane region" description="Helical" evidence="1">
    <location>
        <begin position="143"/>
        <end position="165"/>
    </location>
</feature>
<dbReference type="EMBL" id="JBDKWZ010000001">
    <property type="protein sequence ID" value="MEN7546294.1"/>
    <property type="molecule type" value="Genomic_DNA"/>
</dbReference>
<evidence type="ECO:0000313" key="3">
    <source>
        <dbReference type="Proteomes" id="UP001403385"/>
    </source>
</evidence>
<organism evidence="2 3">
    <name type="scientific">Rapidithrix thailandica</name>
    <dbReference type="NCBI Taxonomy" id="413964"/>
    <lineage>
        <taxon>Bacteria</taxon>
        <taxon>Pseudomonadati</taxon>
        <taxon>Bacteroidota</taxon>
        <taxon>Cytophagia</taxon>
        <taxon>Cytophagales</taxon>
        <taxon>Flammeovirgaceae</taxon>
        <taxon>Rapidithrix</taxon>
    </lineage>
</organism>